<protein>
    <submittedName>
        <fullName evidence="2">Uncharacterized protein</fullName>
    </submittedName>
</protein>
<dbReference type="EMBL" id="DF977476">
    <property type="protein sequence ID" value="GAP91491.1"/>
    <property type="molecule type" value="Genomic_DNA"/>
</dbReference>
<dbReference type="STRING" id="77044.A0A1W2TSK8"/>
<gene>
    <name evidence="2" type="ORF">SAMD00023353_3100950</name>
</gene>
<accession>A0A1W2TSK8</accession>
<dbReference type="OMA" id="GHQYAEP"/>
<sequence length="273" mass="31156">MAYAQQTMQPGEDLATLFSRHMTFEQPQQNEQAPQTQSSQQFAEPEGIQYSITQHYHHSSHLVHRDEPPAEPQRPSSAPPYEPFSAEYILSSHGVNPQCLSPQQLQLFKTADIPQQIRLVELWQICPPTNSQSTPAPGLATHEALEQEEIHAQLRHEQRLAEEDARRNSLMSMDGTPLTPVQTTDGHWVSTANAEPYMMSGYEMLARREYEETVKKHFQEEMSRPKEVYGHLGNAVDGYRLATDPVYASDWPRQQQAMEDQYGAFQQMGGMEF</sequence>
<dbReference type="OrthoDB" id="5357075at2759"/>
<feature type="compositionally biased region" description="Low complexity" evidence="1">
    <location>
        <begin position="24"/>
        <end position="43"/>
    </location>
</feature>
<organism evidence="2">
    <name type="scientific">Rosellinia necatrix</name>
    <name type="common">White root-rot fungus</name>
    <dbReference type="NCBI Taxonomy" id="77044"/>
    <lineage>
        <taxon>Eukaryota</taxon>
        <taxon>Fungi</taxon>
        <taxon>Dikarya</taxon>
        <taxon>Ascomycota</taxon>
        <taxon>Pezizomycotina</taxon>
        <taxon>Sordariomycetes</taxon>
        <taxon>Xylariomycetidae</taxon>
        <taxon>Xylariales</taxon>
        <taxon>Xylariaceae</taxon>
        <taxon>Rosellinia</taxon>
    </lineage>
</organism>
<keyword evidence="3" id="KW-1185">Reference proteome</keyword>
<reference evidence="2" key="1">
    <citation type="submission" date="2016-03" db="EMBL/GenBank/DDBJ databases">
        <title>Draft genome sequence of Rosellinia necatrix.</title>
        <authorList>
            <person name="Kanematsu S."/>
        </authorList>
    </citation>
    <scope>NUCLEOTIDE SEQUENCE [LARGE SCALE GENOMIC DNA]</scope>
    <source>
        <strain evidence="2">W97</strain>
    </source>
</reference>
<proteinExistence type="predicted"/>
<feature type="region of interest" description="Disordered" evidence="1">
    <location>
        <begin position="20"/>
        <end position="84"/>
    </location>
</feature>
<dbReference type="Proteomes" id="UP000054516">
    <property type="component" value="Unassembled WGS sequence"/>
</dbReference>
<evidence type="ECO:0000313" key="2">
    <source>
        <dbReference type="EMBL" id="GAP91491.1"/>
    </source>
</evidence>
<name>A0A1W2TSK8_ROSNE</name>
<dbReference type="AlphaFoldDB" id="A0A1W2TSK8"/>
<evidence type="ECO:0000256" key="1">
    <source>
        <dbReference type="SAM" id="MobiDB-lite"/>
    </source>
</evidence>
<evidence type="ECO:0000313" key="3">
    <source>
        <dbReference type="Proteomes" id="UP000054516"/>
    </source>
</evidence>